<evidence type="ECO:0000256" key="7">
    <source>
        <dbReference type="ARBA" id="ARBA00022705"/>
    </source>
</evidence>
<dbReference type="NCBIfam" id="TIGR00663">
    <property type="entry name" value="dnan"/>
    <property type="match status" value="1"/>
</dbReference>
<evidence type="ECO:0000313" key="15">
    <source>
        <dbReference type="Proteomes" id="UP000528322"/>
    </source>
</evidence>
<dbReference type="Pfam" id="PF02767">
    <property type="entry name" value="DNA_pol3_beta_2"/>
    <property type="match status" value="1"/>
</dbReference>
<dbReference type="Gene3D" id="3.10.150.10">
    <property type="entry name" value="DNA Polymerase III, subunit A, domain 2"/>
    <property type="match status" value="1"/>
</dbReference>
<dbReference type="GO" id="GO:0008408">
    <property type="term" value="F:3'-5' exonuclease activity"/>
    <property type="evidence" value="ECO:0007669"/>
    <property type="project" value="InterPro"/>
</dbReference>
<evidence type="ECO:0000256" key="2">
    <source>
        <dbReference type="ARBA" id="ARBA00010752"/>
    </source>
</evidence>
<keyword evidence="15" id="KW-1185">Reference proteome</keyword>
<evidence type="ECO:0000313" key="14">
    <source>
        <dbReference type="EMBL" id="MBB5021488.1"/>
    </source>
</evidence>
<evidence type="ECO:0000259" key="11">
    <source>
        <dbReference type="Pfam" id="PF00712"/>
    </source>
</evidence>
<dbReference type="InterPro" id="IPR022634">
    <property type="entry name" value="DNA_polIII_beta_N"/>
</dbReference>
<evidence type="ECO:0000256" key="9">
    <source>
        <dbReference type="ARBA" id="ARBA00023125"/>
    </source>
</evidence>
<feature type="domain" description="DNA polymerase III beta sliding clamp central" evidence="12">
    <location>
        <begin position="130"/>
        <end position="244"/>
    </location>
</feature>
<dbReference type="PIRSF" id="PIRSF000804">
    <property type="entry name" value="DNA_pol_III_b"/>
    <property type="match status" value="1"/>
</dbReference>
<dbReference type="PANTHER" id="PTHR30478">
    <property type="entry name" value="DNA POLYMERASE III SUBUNIT BETA"/>
    <property type="match status" value="1"/>
</dbReference>
<feature type="domain" description="DNA polymerase III beta sliding clamp N-terminal" evidence="11">
    <location>
        <begin position="1"/>
        <end position="116"/>
    </location>
</feature>
<comment type="similarity">
    <text evidence="2 10">Belongs to the beta sliding clamp family.</text>
</comment>
<evidence type="ECO:0000256" key="1">
    <source>
        <dbReference type="ARBA" id="ARBA00004496"/>
    </source>
</evidence>
<dbReference type="Gene3D" id="3.70.10.10">
    <property type="match status" value="1"/>
</dbReference>
<dbReference type="GO" id="GO:0003677">
    <property type="term" value="F:DNA binding"/>
    <property type="evidence" value="ECO:0007669"/>
    <property type="project" value="UniProtKB-UniRule"/>
</dbReference>
<keyword evidence="5 10" id="KW-0808">Transferase</keyword>
<dbReference type="RefSeq" id="WP_183730287.1">
    <property type="nucleotide sequence ID" value="NZ_JACHID010000004.1"/>
</dbReference>
<keyword evidence="7 10" id="KW-0235">DNA replication</keyword>
<dbReference type="CDD" id="cd00140">
    <property type="entry name" value="beta_clamp"/>
    <property type="match status" value="1"/>
</dbReference>
<dbReference type="InterPro" id="IPR022637">
    <property type="entry name" value="DNA_polIII_beta_cen"/>
</dbReference>
<protein>
    <recommendedName>
        <fullName evidence="3 10">Beta sliding clamp</fullName>
    </recommendedName>
</protein>
<dbReference type="InterPro" id="IPR001001">
    <property type="entry name" value="DNA_polIII_beta"/>
</dbReference>
<dbReference type="InterPro" id="IPR046938">
    <property type="entry name" value="DNA_clamp_sf"/>
</dbReference>
<keyword evidence="9" id="KW-0238">DNA-binding</keyword>
<gene>
    <name evidence="14" type="ORF">HNR37_000800</name>
</gene>
<keyword evidence="8 10" id="KW-0239">DNA-directed DNA polymerase</keyword>
<dbReference type="Proteomes" id="UP000528322">
    <property type="component" value="Unassembled WGS sequence"/>
</dbReference>
<evidence type="ECO:0000256" key="6">
    <source>
        <dbReference type="ARBA" id="ARBA00022695"/>
    </source>
</evidence>
<dbReference type="Pfam" id="PF00712">
    <property type="entry name" value="DNA_pol3_beta"/>
    <property type="match status" value="1"/>
</dbReference>
<dbReference type="EMBL" id="JACHID010000004">
    <property type="protein sequence ID" value="MBB5021488.1"/>
    <property type="molecule type" value="Genomic_DNA"/>
</dbReference>
<dbReference type="GO" id="GO:0005737">
    <property type="term" value="C:cytoplasm"/>
    <property type="evidence" value="ECO:0007669"/>
    <property type="project" value="UniProtKB-SubCell"/>
</dbReference>
<dbReference type="GO" id="GO:0009360">
    <property type="term" value="C:DNA polymerase III complex"/>
    <property type="evidence" value="ECO:0007669"/>
    <property type="project" value="InterPro"/>
</dbReference>
<dbReference type="GO" id="GO:0003887">
    <property type="term" value="F:DNA-directed DNA polymerase activity"/>
    <property type="evidence" value="ECO:0007669"/>
    <property type="project" value="UniProtKB-UniRule"/>
</dbReference>
<keyword evidence="6 10" id="KW-0548">Nucleotidyltransferase</keyword>
<dbReference type="AlphaFoldDB" id="A0A7W7Y3R9"/>
<dbReference type="GO" id="GO:0006271">
    <property type="term" value="P:DNA strand elongation involved in DNA replication"/>
    <property type="evidence" value="ECO:0007669"/>
    <property type="project" value="TreeGrafter"/>
</dbReference>
<name>A0A7W7Y3R9_9BACT</name>
<proteinExistence type="inferred from homology"/>
<keyword evidence="4 10" id="KW-0963">Cytoplasm</keyword>
<organism evidence="14 15">
    <name type="scientific">Desulfurispira natronophila</name>
    <dbReference type="NCBI Taxonomy" id="682562"/>
    <lineage>
        <taxon>Bacteria</taxon>
        <taxon>Pseudomonadati</taxon>
        <taxon>Chrysiogenota</taxon>
        <taxon>Chrysiogenia</taxon>
        <taxon>Chrysiogenales</taxon>
        <taxon>Chrysiogenaceae</taxon>
        <taxon>Desulfurispira</taxon>
    </lineage>
</organism>
<dbReference type="SMART" id="SM00480">
    <property type="entry name" value="POL3Bc"/>
    <property type="match status" value="1"/>
</dbReference>
<dbReference type="InterPro" id="IPR022635">
    <property type="entry name" value="DNA_polIII_beta_C"/>
</dbReference>
<dbReference type="Pfam" id="PF02768">
    <property type="entry name" value="DNA_pol3_beta_3"/>
    <property type="match status" value="1"/>
</dbReference>
<evidence type="ECO:0000256" key="10">
    <source>
        <dbReference type="PIRNR" id="PIRNR000804"/>
    </source>
</evidence>
<feature type="domain" description="DNA polymerase III beta sliding clamp C-terminal" evidence="13">
    <location>
        <begin position="248"/>
        <end position="361"/>
    </location>
</feature>
<comment type="subunit">
    <text evidence="10">Forms a ring-shaped head-to-tail homodimer around DNA.</text>
</comment>
<evidence type="ECO:0000256" key="5">
    <source>
        <dbReference type="ARBA" id="ARBA00022679"/>
    </source>
</evidence>
<reference evidence="14 15" key="1">
    <citation type="submission" date="2020-08" db="EMBL/GenBank/DDBJ databases">
        <title>Genomic Encyclopedia of Type Strains, Phase IV (KMG-IV): sequencing the most valuable type-strain genomes for metagenomic binning, comparative biology and taxonomic classification.</title>
        <authorList>
            <person name="Goeker M."/>
        </authorList>
    </citation>
    <scope>NUCLEOTIDE SEQUENCE [LARGE SCALE GENOMIC DNA]</scope>
    <source>
        <strain evidence="14 15">DSM 22071</strain>
    </source>
</reference>
<accession>A0A7W7Y3R9</accession>
<evidence type="ECO:0000259" key="12">
    <source>
        <dbReference type="Pfam" id="PF02767"/>
    </source>
</evidence>
<evidence type="ECO:0000259" key="13">
    <source>
        <dbReference type="Pfam" id="PF02768"/>
    </source>
</evidence>
<dbReference type="SUPFAM" id="SSF55979">
    <property type="entry name" value="DNA clamp"/>
    <property type="match status" value="3"/>
</dbReference>
<evidence type="ECO:0000256" key="3">
    <source>
        <dbReference type="ARBA" id="ARBA00021035"/>
    </source>
</evidence>
<evidence type="ECO:0000256" key="4">
    <source>
        <dbReference type="ARBA" id="ARBA00022490"/>
    </source>
</evidence>
<comment type="caution">
    <text evidence="14">The sequence shown here is derived from an EMBL/GenBank/DDBJ whole genome shotgun (WGS) entry which is preliminary data.</text>
</comment>
<comment type="subcellular location">
    <subcellularLocation>
        <location evidence="1 10">Cytoplasm</location>
    </subcellularLocation>
</comment>
<comment type="function">
    <text evidence="10">Confers DNA tethering and processivity to DNA polymerases and other proteins. Acts as a clamp, forming a ring around DNA (a reaction catalyzed by the clamp-loading complex) which diffuses in an ATP-independent manner freely and bidirectionally along dsDNA. Initially characterized for its ability to contact the catalytic subunit of DNA polymerase III (Pol III), a complex, multichain enzyme responsible for most of the replicative synthesis in bacteria; Pol III exhibits 3'-5' exonuclease proofreading activity. The beta chain is required for initiation of replication as well as for processivity of DNA replication.</text>
</comment>
<sequence length="371" mass="41744">MRFEIEKKDLEKSLFKATGICNSKNITNNILTHVHIEALDSRVTIKSTDRNISLISTVSAHIQEPGAILVNGKKFYEAIKELPNNIVVIEKIDNILNIACQKTNFKLFISETSLFPQIEGPKTESEYIALDSHKLHSLITRTAFCSCEQQTKFGVNGILLKLNDNNLLTVATDGHRLGLSSTTTEGNIDKELEIVIPRSSLPELLKVIPDEKGTDINILIEENTVTFCTPVDIIKTNLLKKKFPVYSKVIPDECPVEIKIPTKGFRELLKRLSIFVTENVKTVKFSITNNSLTASIQSQEYGNARENLDIEYDGKTIDIGYNIRLINEIVSHIETEYFVILLNEGLSVSMIKPFGKESSDETLYVLMPNQR</sequence>
<dbReference type="PANTHER" id="PTHR30478:SF0">
    <property type="entry name" value="BETA SLIDING CLAMP"/>
    <property type="match status" value="1"/>
</dbReference>
<evidence type="ECO:0000256" key="8">
    <source>
        <dbReference type="ARBA" id="ARBA00022932"/>
    </source>
</evidence>